<dbReference type="InterPro" id="IPR020846">
    <property type="entry name" value="MFS_dom"/>
</dbReference>
<evidence type="ECO:0000256" key="10">
    <source>
        <dbReference type="ARBA" id="ARBA00022989"/>
    </source>
</evidence>
<dbReference type="Ensembl" id="ENSFHET00000030754.1">
    <property type="protein sequence ID" value="ENSFHEP00000035036.1"/>
    <property type="gene ID" value="ENSFHEG00000023084.1"/>
</dbReference>
<keyword evidence="17" id="KW-1185">Reference proteome</keyword>
<evidence type="ECO:0000313" key="17">
    <source>
        <dbReference type="Proteomes" id="UP000265000"/>
    </source>
</evidence>
<evidence type="ECO:0000256" key="11">
    <source>
        <dbReference type="ARBA" id="ARBA00023136"/>
    </source>
</evidence>
<dbReference type="PANTHER" id="PTHR23503:SF54">
    <property type="entry name" value="MAJOR FACILITATOR SUPERFAMILY (MFS) PROFILE DOMAIN-CONTAINING PROTEIN"/>
    <property type="match status" value="1"/>
</dbReference>
<protein>
    <recommendedName>
        <fullName evidence="5">Solute carrier family 2, facilitated glucose transporter member 5</fullName>
    </recommendedName>
    <alternativeName>
        <fullName evidence="13">Fructose transporter</fullName>
    </alternativeName>
    <alternativeName>
        <fullName evidence="12">Glucose transporter type 5, small intestine</fullName>
    </alternativeName>
</protein>
<evidence type="ECO:0000256" key="9">
    <source>
        <dbReference type="ARBA" id="ARBA00022692"/>
    </source>
</evidence>
<proteinExistence type="inferred from homology"/>
<dbReference type="InterPro" id="IPR005829">
    <property type="entry name" value="Sugar_transporter_CS"/>
</dbReference>
<evidence type="ECO:0000256" key="13">
    <source>
        <dbReference type="ARBA" id="ARBA00031099"/>
    </source>
</evidence>
<feature type="transmembrane region" description="Helical" evidence="14">
    <location>
        <begin position="178"/>
        <end position="199"/>
    </location>
</feature>
<feature type="transmembrane region" description="Helical" evidence="14">
    <location>
        <begin position="401"/>
        <end position="420"/>
    </location>
</feature>
<evidence type="ECO:0000256" key="2">
    <source>
        <dbReference type="ARBA" id="ARBA00004135"/>
    </source>
</evidence>
<dbReference type="InterPro" id="IPR003663">
    <property type="entry name" value="Sugar/inositol_transpt"/>
</dbReference>
<keyword evidence="10 14" id="KW-1133">Transmembrane helix</keyword>
<feature type="transmembrane region" description="Helical" evidence="14">
    <location>
        <begin position="88"/>
        <end position="107"/>
    </location>
</feature>
<feature type="transmembrane region" description="Helical" evidence="14">
    <location>
        <begin position="144"/>
        <end position="166"/>
    </location>
</feature>
<dbReference type="PRINTS" id="PR00171">
    <property type="entry name" value="SUGRTRNSPORT"/>
</dbReference>
<keyword evidence="6" id="KW-0813">Transport</keyword>
<dbReference type="GO" id="GO:0070837">
    <property type="term" value="P:dehydroascorbic acid transport"/>
    <property type="evidence" value="ECO:0007669"/>
    <property type="project" value="TreeGrafter"/>
</dbReference>
<dbReference type="STRING" id="8078.ENSFHEP00000035036"/>
<feature type="domain" description="Major facilitator superfamily (MFS) profile" evidence="15">
    <location>
        <begin position="7"/>
        <end position="467"/>
    </location>
</feature>
<dbReference type="PROSITE" id="PS00217">
    <property type="entry name" value="SUGAR_TRANSPORT_2"/>
    <property type="match status" value="1"/>
</dbReference>
<sequence>LFFSLRQLLICIGGTFQYGFSVSVMTSPSVFIKELVNKSCVHRYDRTLKEWEVSLIWSFTVSIFCIGGLLGSLTAGSLNSRFGRKRCLLMNNFVAIFGAVLMLLSRAANSFEMIMVGRFLYGINAGVGLSAQAMYLTESAPKRLRAMVGVTIATFLSLGKFCGQLLGIRELLGTENNWPWLLGFNGFAALFQLCTLPLLPESPRFLLLERGNFQASENAFRKLWGKNDYNKEIEELLQEKAALQCIRSCSVLELIQNRTVRWQLLTIVIAFTALQLSGINAVYFYSFDVFRAAGIQEHRLAYAALGTGLCEVSTSVACFMIIESMGKKGLLFRGYVAMAATLGLLSVTIYFQKTVWWMPYCSMVLVFLFIFFFSSGLPILVASISAPNCPYACSPDGLDKWGNFCFLMFMAVCLICGIHVRFNMPETKNRTALEISAEFEKMHAKDKASEKKKPSDIYEIKVQETKL</sequence>
<dbReference type="Proteomes" id="UP000265000">
    <property type="component" value="Unplaced"/>
</dbReference>
<evidence type="ECO:0000256" key="3">
    <source>
        <dbReference type="ARBA" id="ARBA00004651"/>
    </source>
</evidence>
<dbReference type="GO" id="GO:0042383">
    <property type="term" value="C:sarcolemma"/>
    <property type="evidence" value="ECO:0007669"/>
    <property type="project" value="UniProtKB-SubCell"/>
</dbReference>
<dbReference type="InterPro" id="IPR005828">
    <property type="entry name" value="MFS_sugar_transport-like"/>
</dbReference>
<dbReference type="GO" id="GO:1990539">
    <property type="term" value="P:fructose import across plasma membrane"/>
    <property type="evidence" value="ECO:0007669"/>
    <property type="project" value="UniProtKB-ARBA"/>
</dbReference>
<dbReference type="Gene3D" id="1.20.1250.20">
    <property type="entry name" value="MFS general substrate transporter like domains"/>
    <property type="match status" value="1"/>
</dbReference>
<evidence type="ECO:0000313" key="16">
    <source>
        <dbReference type="Ensembl" id="ENSFHEP00000035036.1"/>
    </source>
</evidence>
<comment type="similarity">
    <text evidence="4">Belongs to the major facilitator superfamily. Sugar transporter (TC 2.A.1.1) family. Glucose transporter subfamily.</text>
</comment>
<comment type="catalytic activity">
    <reaction evidence="1">
        <text>D-fructose(out) = D-fructose(in)</text>
        <dbReference type="Rhea" id="RHEA:60372"/>
        <dbReference type="ChEBI" id="CHEBI:37721"/>
    </reaction>
</comment>
<dbReference type="GO" id="GO:0046323">
    <property type="term" value="P:D-glucose import"/>
    <property type="evidence" value="ECO:0007669"/>
    <property type="project" value="TreeGrafter"/>
</dbReference>
<dbReference type="Pfam" id="PF00083">
    <property type="entry name" value="Sugar_tr"/>
    <property type="match status" value="1"/>
</dbReference>
<evidence type="ECO:0000259" key="15">
    <source>
        <dbReference type="PROSITE" id="PS50850"/>
    </source>
</evidence>
<accession>A0A3Q2UQY8</accession>
<feature type="transmembrane region" description="Helical" evidence="14">
    <location>
        <begin position="357"/>
        <end position="381"/>
    </location>
</feature>
<feature type="transmembrane region" description="Helical" evidence="14">
    <location>
        <begin position="334"/>
        <end position="351"/>
    </location>
</feature>
<feature type="transmembrane region" description="Helical" evidence="14">
    <location>
        <begin position="300"/>
        <end position="322"/>
    </location>
</feature>
<reference evidence="16" key="1">
    <citation type="submission" date="2025-08" db="UniProtKB">
        <authorList>
            <consortium name="Ensembl"/>
        </authorList>
    </citation>
    <scope>IDENTIFICATION</scope>
</reference>
<feature type="transmembrane region" description="Helical" evidence="14">
    <location>
        <begin position="119"/>
        <end position="137"/>
    </location>
</feature>
<evidence type="ECO:0000256" key="7">
    <source>
        <dbReference type="ARBA" id="ARBA00022475"/>
    </source>
</evidence>
<keyword evidence="11 14" id="KW-0472">Membrane</keyword>
<comment type="subcellular location">
    <subcellularLocation>
        <location evidence="2">Cell membrane</location>
        <location evidence="2">Sarcolemma</location>
    </subcellularLocation>
    <subcellularLocation>
        <location evidence="3">Cell membrane</location>
        <topology evidence="3">Multi-pass membrane protein</topology>
    </subcellularLocation>
</comment>
<feature type="transmembrane region" description="Helical" evidence="14">
    <location>
        <begin position="55"/>
        <end position="76"/>
    </location>
</feature>
<evidence type="ECO:0000256" key="8">
    <source>
        <dbReference type="ARBA" id="ARBA00022597"/>
    </source>
</evidence>
<dbReference type="PANTHER" id="PTHR23503">
    <property type="entry name" value="SOLUTE CARRIER FAMILY 2"/>
    <property type="match status" value="1"/>
</dbReference>
<dbReference type="GO" id="GO:0005353">
    <property type="term" value="F:fructose transmembrane transporter activity"/>
    <property type="evidence" value="ECO:0007669"/>
    <property type="project" value="UniProtKB-ARBA"/>
</dbReference>
<evidence type="ECO:0000256" key="12">
    <source>
        <dbReference type="ARBA" id="ARBA00029961"/>
    </source>
</evidence>
<keyword evidence="9 14" id="KW-0812">Transmembrane</keyword>
<evidence type="ECO:0000256" key="5">
    <source>
        <dbReference type="ARBA" id="ARBA00015973"/>
    </source>
</evidence>
<organism evidence="16 17">
    <name type="scientific">Fundulus heteroclitus</name>
    <name type="common">Killifish</name>
    <name type="synonym">Mummichog</name>
    <dbReference type="NCBI Taxonomy" id="8078"/>
    <lineage>
        <taxon>Eukaryota</taxon>
        <taxon>Metazoa</taxon>
        <taxon>Chordata</taxon>
        <taxon>Craniata</taxon>
        <taxon>Vertebrata</taxon>
        <taxon>Euteleostomi</taxon>
        <taxon>Actinopterygii</taxon>
        <taxon>Neopterygii</taxon>
        <taxon>Teleostei</taxon>
        <taxon>Neoteleostei</taxon>
        <taxon>Acanthomorphata</taxon>
        <taxon>Ovalentaria</taxon>
        <taxon>Atherinomorphae</taxon>
        <taxon>Cyprinodontiformes</taxon>
        <taxon>Fundulidae</taxon>
        <taxon>Fundulus</taxon>
    </lineage>
</organism>
<dbReference type="GeneTree" id="ENSGT00940000166787"/>
<keyword evidence="7" id="KW-1003">Cell membrane</keyword>
<evidence type="ECO:0000256" key="14">
    <source>
        <dbReference type="SAM" id="Phobius"/>
    </source>
</evidence>
<reference evidence="16" key="2">
    <citation type="submission" date="2025-09" db="UniProtKB">
        <authorList>
            <consortium name="Ensembl"/>
        </authorList>
    </citation>
    <scope>IDENTIFICATION</scope>
</reference>
<dbReference type="SUPFAM" id="SSF103473">
    <property type="entry name" value="MFS general substrate transporter"/>
    <property type="match status" value="1"/>
</dbReference>
<evidence type="ECO:0000256" key="1">
    <source>
        <dbReference type="ARBA" id="ARBA00000590"/>
    </source>
</evidence>
<evidence type="ECO:0000256" key="4">
    <source>
        <dbReference type="ARBA" id="ARBA00007004"/>
    </source>
</evidence>
<dbReference type="InterPro" id="IPR045263">
    <property type="entry name" value="GLUT"/>
</dbReference>
<feature type="transmembrane region" description="Helical" evidence="14">
    <location>
        <begin position="264"/>
        <end position="285"/>
    </location>
</feature>
<keyword evidence="8" id="KW-0762">Sugar transport</keyword>
<dbReference type="InterPro" id="IPR036259">
    <property type="entry name" value="MFS_trans_sf"/>
</dbReference>
<dbReference type="AlphaFoldDB" id="A0A3Q2UQY8"/>
<name>A0A3Q2UQY8_FUNHE</name>
<evidence type="ECO:0000256" key="6">
    <source>
        <dbReference type="ARBA" id="ARBA00022448"/>
    </source>
</evidence>
<dbReference type="PROSITE" id="PS50850">
    <property type="entry name" value="MFS"/>
    <property type="match status" value="1"/>
</dbReference>
<dbReference type="GO" id="GO:0055056">
    <property type="term" value="F:D-glucose transmembrane transporter activity"/>
    <property type="evidence" value="ECO:0007669"/>
    <property type="project" value="TreeGrafter"/>
</dbReference>
<dbReference type="FunFam" id="1.20.1250.20:FF:001511">
    <property type="entry name" value="Solute carrier family 2, facilitated glucose transporter member 5"/>
    <property type="match status" value="1"/>
</dbReference>